<organism evidence="2 3">
    <name type="scientific">Mariniflexile jejuense</name>
    <dbReference type="NCBI Taxonomy" id="1173582"/>
    <lineage>
        <taxon>Bacteria</taxon>
        <taxon>Pseudomonadati</taxon>
        <taxon>Bacteroidota</taxon>
        <taxon>Flavobacteriia</taxon>
        <taxon>Flavobacteriales</taxon>
        <taxon>Flavobacteriaceae</taxon>
        <taxon>Mariniflexile</taxon>
    </lineage>
</organism>
<feature type="signal peptide" evidence="1">
    <location>
        <begin position="1"/>
        <end position="18"/>
    </location>
</feature>
<evidence type="ECO:0000313" key="3">
    <source>
        <dbReference type="Proteomes" id="UP001597061"/>
    </source>
</evidence>
<protein>
    <recommendedName>
        <fullName evidence="4">MORN repeat protein</fullName>
    </recommendedName>
</protein>
<dbReference type="RefSeq" id="WP_379925561.1">
    <property type="nucleotide sequence ID" value="NZ_JBHTJI010000001.1"/>
</dbReference>
<reference evidence="3" key="1">
    <citation type="journal article" date="2019" name="Int. J. Syst. Evol. Microbiol.">
        <title>The Global Catalogue of Microorganisms (GCM) 10K type strain sequencing project: providing services to taxonomists for standard genome sequencing and annotation.</title>
        <authorList>
            <consortium name="The Broad Institute Genomics Platform"/>
            <consortium name="The Broad Institute Genome Sequencing Center for Infectious Disease"/>
            <person name="Wu L."/>
            <person name="Ma J."/>
        </authorList>
    </citation>
    <scope>NUCLEOTIDE SEQUENCE [LARGE SCALE GENOMIC DNA]</scope>
    <source>
        <strain evidence="3">CCUG 62414</strain>
    </source>
</reference>
<proteinExistence type="predicted"/>
<evidence type="ECO:0000256" key="1">
    <source>
        <dbReference type="SAM" id="SignalP"/>
    </source>
</evidence>
<name>A0ABW3JHL3_9FLAO</name>
<evidence type="ECO:0000313" key="2">
    <source>
        <dbReference type="EMBL" id="MFD0989977.1"/>
    </source>
</evidence>
<feature type="chain" id="PRO_5045379104" description="MORN repeat protein" evidence="1">
    <location>
        <begin position="19"/>
        <end position="185"/>
    </location>
</feature>
<gene>
    <name evidence="2" type="ORF">ACFQ1R_07710</name>
</gene>
<comment type="caution">
    <text evidence="2">The sequence shown here is derived from an EMBL/GenBank/DDBJ whole genome shotgun (WGS) entry which is preliminary data.</text>
</comment>
<dbReference type="EMBL" id="JBHTJI010000001">
    <property type="protein sequence ID" value="MFD0989977.1"/>
    <property type="molecule type" value="Genomic_DNA"/>
</dbReference>
<sequence>MKNTFYLLLLLISIQSFAQYKDGQFFCDELPEKSYFPIDIKEKKIFWSDTYYTETINGTKELNGKTYFEFIQKWKSNASEKLYLRKENGVIFQYDECCEQETIRFSEKFKKGHSWKTSDGSGQYTILTFKGKLKTPFCDYANLLIIEAKLKGGNFNFYYQRGHGYVGATVNNEIISCETPSFDLD</sequence>
<keyword evidence="3" id="KW-1185">Reference proteome</keyword>
<keyword evidence="1" id="KW-0732">Signal</keyword>
<evidence type="ECO:0008006" key="4">
    <source>
        <dbReference type="Google" id="ProtNLM"/>
    </source>
</evidence>
<dbReference type="Proteomes" id="UP001597061">
    <property type="component" value="Unassembled WGS sequence"/>
</dbReference>
<accession>A0ABW3JHL3</accession>